<dbReference type="InterPro" id="IPR002483">
    <property type="entry name" value="PWI_dom"/>
</dbReference>
<gene>
    <name evidence="7" type="ORF">HYPBUDRAFT_145777</name>
</gene>
<sequence>MDSESIKIGERLTFVSPYPTKCMNNSKLLSKIKGNFDNGDDTSDNSSKVMIPIFKDSKISQILQQNNVRLLQNSKPVNSGLVNGSSVENTEEFDSRFDNDNMEQDDYIVKYFTKIELFLPRNLKEQITTVCIKHLPNIKKSSMEMCFNILLSKAPNSSYKWTMIINEQIDDRFLYLRFSSIGTLNWFSNHVSGVFSKISHNSEVTFDPAAKDYMESDTSTVDLTKEINEVRRIINNRKNHEEASKGGTEDLDEVMQSYDSYKVDKADLVDVPKDMKAKTISNIIKFRSRVLTIEKERRKREIDFERRKAKNRLKQIFEGIKEASTNDDNIDDKIDDTEEVNDEMPELSEAEYEKYLEEQNRKELEKRYEERLDKIRKLEQSEKSLLSEKLSTLQNYEKNLIDNKFLYIEEIRNFEDFSVENSVTSNEKTSRLRLYYTDHSEYLRLRNKERSIEEQKDKIDEEDEVKVEELVSQPIRLAKIPEPLAVLEPNGPESKTFTGIIDVSSLSQDKLNKIKEKISDLIEEYLGIKEKVLIEFIYDFLLEKNLESKEELIHELEETLDEDSVIVVDDLWKYIEEIS</sequence>
<evidence type="ECO:0000256" key="5">
    <source>
        <dbReference type="SAM" id="Coils"/>
    </source>
</evidence>
<comment type="function">
    <text evidence="4">Component of the U1 snRNP particle, which recognizes and binds the 5'-splice site of pre-mRNA. Together with other non-snRNP factors, U1 snRNP forms the spliceosomal commitment complex, that targets pre-mRNA to the splicing pathway.</text>
</comment>
<evidence type="ECO:0000259" key="6">
    <source>
        <dbReference type="PROSITE" id="PS51025"/>
    </source>
</evidence>
<dbReference type="GO" id="GO:0005681">
    <property type="term" value="C:spliceosomal complex"/>
    <property type="evidence" value="ECO:0007669"/>
    <property type="project" value="UniProtKB-KW"/>
</dbReference>
<keyword evidence="3" id="KW-0747">Spliceosome</keyword>
<keyword evidence="5" id="KW-0175">Coiled coil</keyword>
<dbReference type="Proteomes" id="UP000095085">
    <property type="component" value="Unassembled WGS sequence"/>
</dbReference>
<dbReference type="OrthoDB" id="6275295at2759"/>
<evidence type="ECO:0000313" key="8">
    <source>
        <dbReference type="Proteomes" id="UP000095085"/>
    </source>
</evidence>
<dbReference type="STRING" id="984485.A0A1E4RQ13"/>
<feature type="domain" description="PWI" evidence="6">
    <location>
        <begin position="494"/>
        <end position="579"/>
    </location>
</feature>
<dbReference type="RefSeq" id="XP_020078424.1">
    <property type="nucleotide sequence ID" value="XM_020219925.1"/>
</dbReference>
<accession>A0A1E4RQ13</accession>
<proteinExistence type="inferred from homology"/>
<evidence type="ECO:0000256" key="3">
    <source>
        <dbReference type="ARBA" id="ARBA00022728"/>
    </source>
</evidence>
<keyword evidence="8" id="KW-1185">Reference proteome</keyword>
<dbReference type="PROSITE" id="PS51025">
    <property type="entry name" value="PWI"/>
    <property type="match status" value="1"/>
</dbReference>
<dbReference type="Pfam" id="PF01480">
    <property type="entry name" value="PWI"/>
    <property type="match status" value="1"/>
</dbReference>
<dbReference type="Gene3D" id="1.20.1390.10">
    <property type="entry name" value="PWI domain"/>
    <property type="match status" value="1"/>
</dbReference>
<comment type="similarity">
    <text evidence="1">Belongs to the SNU71 family.</text>
</comment>
<evidence type="ECO:0000256" key="2">
    <source>
        <dbReference type="ARBA" id="ARBA00014280"/>
    </source>
</evidence>
<dbReference type="SMART" id="SM00311">
    <property type="entry name" value="PWI"/>
    <property type="match status" value="1"/>
</dbReference>
<dbReference type="EMBL" id="KV454538">
    <property type="protein sequence ID" value="ODV69357.1"/>
    <property type="molecule type" value="Genomic_DNA"/>
</dbReference>
<protein>
    <recommendedName>
        <fullName evidence="2">U1 small nuclear ribonucleoprotein component SNU71</fullName>
    </recommendedName>
</protein>
<dbReference type="GeneID" id="30994475"/>
<keyword evidence="3" id="KW-0507">mRNA processing</keyword>
<keyword evidence="3" id="KW-0508">mRNA splicing</keyword>
<evidence type="ECO:0000256" key="4">
    <source>
        <dbReference type="ARBA" id="ARBA00025004"/>
    </source>
</evidence>
<name>A0A1E4RQ13_9ASCO</name>
<reference evidence="8" key="1">
    <citation type="submission" date="2016-05" db="EMBL/GenBank/DDBJ databases">
        <title>Comparative genomics of biotechnologically important yeasts.</title>
        <authorList>
            <consortium name="DOE Joint Genome Institute"/>
            <person name="Riley R."/>
            <person name="Haridas S."/>
            <person name="Wolfe K.H."/>
            <person name="Lopes M.R."/>
            <person name="Hittinger C.T."/>
            <person name="Goker M."/>
            <person name="Salamov A."/>
            <person name="Wisecaver J."/>
            <person name="Long T.M."/>
            <person name="Aerts A.L."/>
            <person name="Barry K."/>
            <person name="Choi C."/>
            <person name="Clum A."/>
            <person name="Coughlan A.Y."/>
            <person name="Deshpande S."/>
            <person name="Douglass A.P."/>
            <person name="Hanson S.J."/>
            <person name="Klenk H.-P."/>
            <person name="Labutti K."/>
            <person name="Lapidus A."/>
            <person name="Lindquist E."/>
            <person name="Lipzen A."/>
            <person name="Meier-Kolthoff J.P."/>
            <person name="Ohm R.A."/>
            <person name="Otillar R.P."/>
            <person name="Pangilinan J."/>
            <person name="Peng Y."/>
            <person name="Rokas A."/>
            <person name="Rosa C.A."/>
            <person name="Scheuner C."/>
            <person name="Sibirny A.A."/>
            <person name="Slot J.C."/>
            <person name="Stielow J.B."/>
            <person name="Sun H."/>
            <person name="Kurtzman C.P."/>
            <person name="Blackwell M."/>
            <person name="Grigoriev I.V."/>
            <person name="Jeffries T.W."/>
        </authorList>
    </citation>
    <scope>NUCLEOTIDE SEQUENCE [LARGE SCALE GENOMIC DNA]</scope>
    <source>
        <strain evidence="8">NRRL Y-1933</strain>
    </source>
</reference>
<feature type="coiled-coil region" evidence="5">
    <location>
        <begin position="511"/>
        <end position="562"/>
    </location>
</feature>
<evidence type="ECO:0000256" key="1">
    <source>
        <dbReference type="ARBA" id="ARBA00005544"/>
    </source>
</evidence>
<evidence type="ECO:0000313" key="7">
    <source>
        <dbReference type="EMBL" id="ODV69357.1"/>
    </source>
</evidence>
<feature type="coiled-coil region" evidence="5">
    <location>
        <begin position="347"/>
        <end position="381"/>
    </location>
</feature>
<dbReference type="AlphaFoldDB" id="A0A1E4RQ13"/>
<organism evidence="7 8">
    <name type="scientific">Hyphopichia burtonii NRRL Y-1933</name>
    <dbReference type="NCBI Taxonomy" id="984485"/>
    <lineage>
        <taxon>Eukaryota</taxon>
        <taxon>Fungi</taxon>
        <taxon>Dikarya</taxon>
        <taxon>Ascomycota</taxon>
        <taxon>Saccharomycotina</taxon>
        <taxon>Pichiomycetes</taxon>
        <taxon>Debaryomycetaceae</taxon>
        <taxon>Hyphopichia</taxon>
    </lineage>
</organism>